<gene>
    <name evidence="1" type="ORF">OWV82_008126</name>
</gene>
<name>A0ACC1Y911_MELAZ</name>
<proteinExistence type="predicted"/>
<reference evidence="1 2" key="1">
    <citation type="journal article" date="2023" name="Science">
        <title>Complex scaffold remodeling in plant triterpene biosynthesis.</title>
        <authorList>
            <person name="De La Pena R."/>
            <person name="Hodgson H."/>
            <person name="Liu J.C."/>
            <person name="Stephenson M.J."/>
            <person name="Martin A.C."/>
            <person name="Owen C."/>
            <person name="Harkess A."/>
            <person name="Leebens-Mack J."/>
            <person name="Jimenez L.E."/>
            <person name="Osbourn A."/>
            <person name="Sattely E.S."/>
        </authorList>
    </citation>
    <scope>NUCLEOTIDE SEQUENCE [LARGE SCALE GENOMIC DNA]</scope>
    <source>
        <strain evidence="2">cv. JPN11</strain>
        <tissue evidence="1">Leaf</tissue>
    </source>
</reference>
<comment type="caution">
    <text evidence="1">The sequence shown here is derived from an EMBL/GenBank/DDBJ whole genome shotgun (WGS) entry which is preliminary data.</text>
</comment>
<evidence type="ECO:0000313" key="1">
    <source>
        <dbReference type="EMBL" id="KAJ4720265.1"/>
    </source>
</evidence>
<accession>A0ACC1Y911</accession>
<organism evidence="1 2">
    <name type="scientific">Melia azedarach</name>
    <name type="common">Chinaberry tree</name>
    <dbReference type="NCBI Taxonomy" id="155640"/>
    <lineage>
        <taxon>Eukaryota</taxon>
        <taxon>Viridiplantae</taxon>
        <taxon>Streptophyta</taxon>
        <taxon>Embryophyta</taxon>
        <taxon>Tracheophyta</taxon>
        <taxon>Spermatophyta</taxon>
        <taxon>Magnoliopsida</taxon>
        <taxon>eudicotyledons</taxon>
        <taxon>Gunneridae</taxon>
        <taxon>Pentapetalae</taxon>
        <taxon>rosids</taxon>
        <taxon>malvids</taxon>
        <taxon>Sapindales</taxon>
        <taxon>Meliaceae</taxon>
        <taxon>Melia</taxon>
    </lineage>
</organism>
<keyword evidence="2" id="KW-1185">Reference proteome</keyword>
<dbReference type="EMBL" id="CM051397">
    <property type="protein sequence ID" value="KAJ4720265.1"/>
    <property type="molecule type" value="Genomic_DNA"/>
</dbReference>
<protein>
    <submittedName>
        <fullName evidence="1">Uncharacterized protein</fullName>
    </submittedName>
</protein>
<dbReference type="Proteomes" id="UP001164539">
    <property type="component" value="Chromosome 4"/>
</dbReference>
<sequence>MHWHLSQLAFDKKQRNKRVFQHLLFKLTEGNLLFLGGLETENATLCFIEEEDLGILVSESQWRRISIN</sequence>
<evidence type="ECO:0000313" key="2">
    <source>
        <dbReference type="Proteomes" id="UP001164539"/>
    </source>
</evidence>